<dbReference type="GO" id="GO:0005737">
    <property type="term" value="C:cytoplasm"/>
    <property type="evidence" value="ECO:0007669"/>
    <property type="project" value="TreeGrafter"/>
</dbReference>
<organism evidence="3">
    <name type="scientific">Xenopsylla cheopis</name>
    <name type="common">Oriental rat flea</name>
    <name type="synonym">Pulex cheopis</name>
    <dbReference type="NCBI Taxonomy" id="163159"/>
    <lineage>
        <taxon>Eukaryota</taxon>
        <taxon>Metazoa</taxon>
        <taxon>Ecdysozoa</taxon>
        <taxon>Arthropoda</taxon>
        <taxon>Hexapoda</taxon>
        <taxon>Insecta</taxon>
        <taxon>Pterygota</taxon>
        <taxon>Neoptera</taxon>
        <taxon>Endopterygota</taxon>
        <taxon>Siphonaptera</taxon>
        <taxon>Pulicidae</taxon>
        <taxon>Xenopsyllinae</taxon>
        <taxon>Xenopsylla</taxon>
    </lineage>
</organism>
<reference evidence="3" key="1">
    <citation type="submission" date="2020-03" db="EMBL/GenBank/DDBJ databases">
        <title>Transcriptomic Profiling of the Digestive Tract of the Rat Flea, Xenopsylla cheopis, Following Blood Feeding and Infection with Yersinia pestis.</title>
        <authorList>
            <person name="Bland D.M."/>
            <person name="Martens C.A."/>
            <person name="Virtaneva K."/>
            <person name="Kanakabandi K."/>
            <person name="Long D."/>
            <person name="Rosenke R."/>
            <person name="Saturday G.A."/>
            <person name="Hoyt F.H."/>
            <person name="Bruno D.P."/>
            <person name="Ribeiro J.M.C."/>
            <person name="Hinnebusch J."/>
        </authorList>
    </citation>
    <scope>NUCLEOTIDE SEQUENCE</scope>
</reference>
<dbReference type="InterPro" id="IPR011074">
    <property type="entry name" value="CRAL/TRIO_N_dom"/>
</dbReference>
<dbReference type="CDD" id="cd00170">
    <property type="entry name" value="SEC14"/>
    <property type="match status" value="1"/>
</dbReference>
<dbReference type="SUPFAM" id="SSF52087">
    <property type="entry name" value="CRAL/TRIO domain"/>
    <property type="match status" value="1"/>
</dbReference>
<name>A0A6M2DQ36_XENCH</name>
<dbReference type="PANTHER" id="PTHR23324:SF83">
    <property type="entry name" value="SEC14-LIKE PROTEIN 2"/>
    <property type="match status" value="1"/>
</dbReference>
<accession>A0A6M2DQ36</accession>
<evidence type="ECO:0000313" key="3">
    <source>
        <dbReference type="EMBL" id="NOV47281.1"/>
    </source>
</evidence>
<proteinExistence type="predicted"/>
<dbReference type="InterPro" id="IPR051064">
    <property type="entry name" value="SEC14/CRAL-TRIO_domain"/>
</dbReference>
<feature type="domain" description="GOLD" evidence="2">
    <location>
        <begin position="280"/>
        <end position="381"/>
    </location>
</feature>
<dbReference type="InterPro" id="IPR036273">
    <property type="entry name" value="CRAL/TRIO_N_dom_sf"/>
</dbReference>
<dbReference type="Pfam" id="PF00650">
    <property type="entry name" value="CRAL_TRIO"/>
    <property type="match status" value="1"/>
</dbReference>
<sequence>MLRPVQGLSDDQRMSLMKFRRKVSDIINKDEHDDHFLMRWLKARNWNSDAAEKMLRESMSWRTFWKVDSLKEWKAPEVLVKYFPSGLSGYDNEGAPVIILPFIGLDITGLLHSAHRNDFLRTVILYLENYLDIAKQQGKLHGEAANQVIGIIDMEGFSIKPYLWRPAAEAVITLIKMYEANYPEILKICYIINAPKVFSLAFNVVKNFMNEITISKIQIMDTNRNKWQKVILKQIPQSQLPKHYGGDQVDPDGDPRCPSRIRQGGKVDKQYYLENMDAPQEEYQETVINRGDKFTIDYHCSEPGCFLKWDFKTEGHDIAFGIEKKNKNGNKDTVIPTARVGANHFDEIGFIETEPDNTYTVIFDNSYSVLRNKKLQYSVTLTPPVNPAITNEEDEISSF</sequence>
<dbReference type="AlphaFoldDB" id="A0A6M2DQ36"/>
<dbReference type="Pfam" id="PF03765">
    <property type="entry name" value="CRAL_TRIO_N"/>
    <property type="match status" value="1"/>
</dbReference>
<dbReference type="PROSITE" id="PS50866">
    <property type="entry name" value="GOLD"/>
    <property type="match status" value="1"/>
</dbReference>
<dbReference type="EMBL" id="GIIL01003555">
    <property type="protein sequence ID" value="NOV47281.1"/>
    <property type="molecule type" value="Transcribed_RNA"/>
</dbReference>
<dbReference type="PANTHER" id="PTHR23324">
    <property type="entry name" value="SEC14 RELATED PROTEIN"/>
    <property type="match status" value="1"/>
</dbReference>
<dbReference type="SUPFAM" id="SSF101576">
    <property type="entry name" value="Supernatant protein factor (SPF), C-terminal domain"/>
    <property type="match status" value="1"/>
</dbReference>
<dbReference type="Gene3D" id="2.60.120.680">
    <property type="entry name" value="GOLD domain"/>
    <property type="match status" value="1"/>
</dbReference>
<feature type="domain" description="CRAL-TRIO" evidence="1">
    <location>
        <begin position="75"/>
        <end position="252"/>
    </location>
</feature>
<dbReference type="InterPro" id="IPR036865">
    <property type="entry name" value="CRAL-TRIO_dom_sf"/>
</dbReference>
<dbReference type="InterPro" id="IPR036598">
    <property type="entry name" value="GOLD_dom_sf"/>
</dbReference>
<protein>
    <submittedName>
        <fullName evidence="3">Putative phosphatidylinositol transfer protein sec14</fullName>
    </submittedName>
</protein>
<dbReference type="SMART" id="SM01100">
    <property type="entry name" value="CRAL_TRIO_N"/>
    <property type="match status" value="1"/>
</dbReference>
<dbReference type="SMART" id="SM00516">
    <property type="entry name" value="SEC14"/>
    <property type="match status" value="1"/>
</dbReference>
<dbReference type="InterPro" id="IPR009038">
    <property type="entry name" value="GOLD_dom"/>
</dbReference>
<dbReference type="Gene3D" id="3.40.525.10">
    <property type="entry name" value="CRAL-TRIO lipid binding domain"/>
    <property type="match status" value="1"/>
</dbReference>
<dbReference type="SUPFAM" id="SSF46938">
    <property type="entry name" value="CRAL/TRIO N-terminal domain"/>
    <property type="match status" value="1"/>
</dbReference>
<evidence type="ECO:0000259" key="1">
    <source>
        <dbReference type="PROSITE" id="PS50191"/>
    </source>
</evidence>
<dbReference type="PROSITE" id="PS50191">
    <property type="entry name" value="CRAL_TRIO"/>
    <property type="match status" value="1"/>
</dbReference>
<dbReference type="InterPro" id="IPR001251">
    <property type="entry name" value="CRAL-TRIO_dom"/>
</dbReference>
<evidence type="ECO:0000259" key="2">
    <source>
        <dbReference type="PROSITE" id="PS50866"/>
    </source>
</evidence>